<dbReference type="CDD" id="cd00009">
    <property type="entry name" value="AAA"/>
    <property type="match status" value="1"/>
</dbReference>
<protein>
    <submittedName>
        <fullName evidence="6">ATPase central domain-containing protein</fullName>
    </submittedName>
</protein>
<keyword evidence="6" id="KW-0614">Plasmid</keyword>
<organism evidence="6 7">
    <name type="scientific">Mycobacterium intracellulare subsp. chimaera</name>
    <dbReference type="NCBI Taxonomy" id="222805"/>
    <lineage>
        <taxon>Bacteria</taxon>
        <taxon>Bacillati</taxon>
        <taxon>Actinomycetota</taxon>
        <taxon>Actinomycetes</taxon>
        <taxon>Mycobacteriales</taxon>
        <taxon>Mycobacteriaceae</taxon>
        <taxon>Mycobacterium</taxon>
        <taxon>Mycobacterium avium complex (MAC)</taxon>
    </lineage>
</organism>
<evidence type="ECO:0000313" key="7">
    <source>
        <dbReference type="Proteomes" id="UP000198286"/>
    </source>
</evidence>
<evidence type="ECO:0000259" key="5">
    <source>
        <dbReference type="SMART" id="SM00382"/>
    </source>
</evidence>
<gene>
    <name evidence="6" type="ORF">MYCOZU2_06017</name>
</gene>
<dbReference type="InterPro" id="IPR019734">
    <property type="entry name" value="TPR_rpt"/>
</dbReference>
<keyword evidence="2" id="KW-0547">Nucleotide-binding</keyword>
<dbReference type="PRINTS" id="PR00819">
    <property type="entry name" value="CBXCFQXSUPER"/>
</dbReference>
<dbReference type="PANTHER" id="PTHR43392:SF2">
    <property type="entry name" value="AAA-TYPE ATPASE FAMILY PROTEIN _ ANKYRIN REPEAT FAMILY PROTEIN"/>
    <property type="match status" value="1"/>
</dbReference>
<proteinExistence type="inferred from homology"/>
<dbReference type="FunFam" id="3.40.50.300:FF:000216">
    <property type="entry name" value="Type VII secretion ATPase EccA"/>
    <property type="match status" value="1"/>
</dbReference>
<dbReference type="Gene3D" id="1.25.40.10">
    <property type="entry name" value="Tetratricopeptide repeat domain"/>
    <property type="match status" value="1"/>
</dbReference>
<dbReference type="GO" id="GO:0016887">
    <property type="term" value="F:ATP hydrolysis activity"/>
    <property type="evidence" value="ECO:0007669"/>
    <property type="project" value="InterPro"/>
</dbReference>
<dbReference type="SUPFAM" id="SSF52540">
    <property type="entry name" value="P-loop containing nucleoside triphosphate hydrolases"/>
    <property type="match status" value="1"/>
</dbReference>
<dbReference type="SUPFAM" id="SSF48452">
    <property type="entry name" value="TPR-like"/>
    <property type="match status" value="1"/>
</dbReference>
<dbReference type="InterPro" id="IPR049078">
    <property type="entry name" value="T7SS_EccA1-like_N"/>
</dbReference>
<dbReference type="InterPro" id="IPR050773">
    <property type="entry name" value="CbxX/CfxQ_RuBisCO_ESX"/>
</dbReference>
<dbReference type="Gene3D" id="3.40.50.300">
    <property type="entry name" value="P-loop containing nucleotide triphosphate hydrolases"/>
    <property type="match status" value="1"/>
</dbReference>
<feature type="repeat" description="TPR" evidence="4">
    <location>
        <begin position="208"/>
        <end position="241"/>
    </location>
</feature>
<dbReference type="InterPro" id="IPR011990">
    <property type="entry name" value="TPR-like_helical_dom_sf"/>
</dbReference>
<dbReference type="InterPro" id="IPR027417">
    <property type="entry name" value="P-loop_NTPase"/>
</dbReference>
<dbReference type="InterPro" id="IPR003959">
    <property type="entry name" value="ATPase_AAA_core"/>
</dbReference>
<evidence type="ECO:0000256" key="3">
    <source>
        <dbReference type="ARBA" id="ARBA00022840"/>
    </source>
</evidence>
<dbReference type="AlphaFoldDB" id="A0A7U5RYG4"/>
<geneLocation type="plasmid" evidence="6 7">
    <name>unnamed 2</name>
</geneLocation>
<reference evidence="6 7" key="1">
    <citation type="journal article" date="2017" name="Lancet Infect. Dis.">
        <title>Global outbreak of severe Mycobacterium chimaera disease after cardiac surgery: a molecular epidemiological study.</title>
        <authorList>
            <person name="van Ingen J."/>
            <person name="Kohl T."/>
            <person name="Kranzer K."/>
            <person name="Hasse B."/>
            <person name="Keller P."/>
            <person name="Szafranska A."/>
            <person name="Hillemann D."/>
            <person name="Chand M."/>
            <person name="Schreiber P."/>
            <person name="Sommerstein R."/>
            <person name="Berger C."/>
            <person name="Genoni M."/>
            <person name="Ruegg C."/>
            <person name="Troillet N."/>
            <person name="Widmer A.F."/>
            <person name="Becker S.L."/>
            <person name="Herrmann M."/>
            <person name="Eckmanns T."/>
            <person name="Haller S."/>
            <person name="Hoeller C."/>
            <person name="Debast S.B."/>
            <person name="Wolfhagen M.J."/>
            <person name="Hopman J."/>
            <person name="Kluytmans J."/>
            <person name="Langelaar M."/>
            <person name="Notermans D.W."/>
            <person name="ten Oever J."/>
            <person name="van den Barselaar P."/>
            <person name="Vonk A.B.A."/>
            <person name="Vos M.C."/>
            <person name="Ahmed N."/>
            <person name="Brown T."/>
            <person name="Crook D."/>
            <person name="Lamagni T."/>
            <person name="Phin N."/>
            <person name="Smith E.G."/>
            <person name="Zambon M."/>
            <person name="Serr A."/>
            <person name="Goetting T."/>
            <person name="Ebner W."/>
            <person name="Thuermer A."/>
            <person name="Utpatel C."/>
            <person name="Sproer C."/>
            <person name="Bunk B."/>
            <person name="Nubel U."/>
            <person name="Bloemberg G."/>
            <person name="Bottger E."/>
            <person name="Niemann S."/>
            <person name="Wagner D."/>
            <person name="Sax H."/>
        </authorList>
    </citation>
    <scope>NUCLEOTIDE SEQUENCE [LARGE SCALE GENOMIC DNA]</scope>
    <source>
        <strain evidence="6 7">ZUERICH-2</strain>
        <plasmid evidence="6 7">unnamed 2</plasmid>
    </source>
</reference>
<dbReference type="Pfam" id="PF21545">
    <property type="entry name" value="T7SS_EccA1_N"/>
    <property type="match status" value="1"/>
</dbReference>
<accession>A0A7U5RYG4</accession>
<dbReference type="Proteomes" id="UP000198286">
    <property type="component" value="Plasmid unnamed 2"/>
</dbReference>
<feature type="domain" description="AAA+ ATPase" evidence="5">
    <location>
        <begin position="336"/>
        <end position="479"/>
    </location>
</feature>
<dbReference type="Gene3D" id="1.10.8.60">
    <property type="match status" value="1"/>
</dbReference>
<dbReference type="PANTHER" id="PTHR43392">
    <property type="entry name" value="AAA-TYPE ATPASE FAMILY PROTEIN / ANKYRIN REPEAT FAMILY PROTEIN"/>
    <property type="match status" value="1"/>
</dbReference>
<evidence type="ECO:0000256" key="4">
    <source>
        <dbReference type="PROSITE-ProRule" id="PRU00339"/>
    </source>
</evidence>
<dbReference type="RefSeq" id="WP_089152564.1">
    <property type="nucleotide sequence ID" value="NZ_CP015269.1"/>
</dbReference>
<name>A0A7U5RYG4_MYCIT</name>
<keyword evidence="4" id="KW-0802">TPR repeat</keyword>
<dbReference type="PROSITE" id="PS50005">
    <property type="entry name" value="TPR"/>
    <property type="match status" value="1"/>
</dbReference>
<evidence type="ECO:0000256" key="2">
    <source>
        <dbReference type="ARBA" id="ARBA00022741"/>
    </source>
</evidence>
<dbReference type="InterPro" id="IPR003593">
    <property type="entry name" value="AAA+_ATPase"/>
</dbReference>
<evidence type="ECO:0000313" key="6">
    <source>
        <dbReference type="EMBL" id="ASL18362.1"/>
    </source>
</evidence>
<keyword evidence="3" id="KW-0067">ATP-binding</keyword>
<evidence type="ECO:0000256" key="1">
    <source>
        <dbReference type="ARBA" id="ARBA00010378"/>
    </source>
</evidence>
<sequence length="587" mass="64023">MTELLERLAAGIAYIRSGNTPAAMSNLRYCTTLDPSQCDVWIAIAAANGAVDNGTLERIVDTKNTFDHCLTQLEPAYTQVIIDRNPHLALDFAELKAPIININGIDLAYAASLALDKRFALAEASLASLTSDEAAAVRSWVYHLAGRFQDVLEAATPLLASSNPDWVIYGHLFTGIAHAHFGNFGAARDHLFAILPTESGPLAAEPAAEAAYWIALTWREEDDSQAAAQYFQRALSLSPQSRFQHALADDTVRIRLTKPDLIARRSDPWDVATEPTLAQAQAQEMATKRGGLLQEGLAELDSMIGMEHLKKDIRQHCNYIRGLQRREQLGLPATKSSKHLIFAGPPGTGKTTVAEIVAKIYSGLGVIKTDNLVTVGRGDFIGEYSGWTTPKVKAKLQEALDGVLFIDEAYALVLDTGEGGSKDSFGAEAATEIVAFMETNRDRIVVIIAGYGDQIDRLLDTNEGWGSRFKKRFDFQSYGIDELIAIAELWCAREQYILPTESLDFIRSQTPGLNSIHPPSGRKVIDKLGNGRFVRNLMEVAAEYALGTAMEHSLADDADSAAVQTLTADSVQYAFHLLVTRELGGTL</sequence>
<dbReference type="EMBL" id="CP015269">
    <property type="protein sequence ID" value="ASL18362.1"/>
    <property type="molecule type" value="Genomic_DNA"/>
</dbReference>
<dbReference type="InterPro" id="IPR000641">
    <property type="entry name" value="CbxX/CfxQ"/>
</dbReference>
<comment type="similarity">
    <text evidence="1">Belongs to the CbxX/CfxQ family.</text>
</comment>
<dbReference type="Pfam" id="PF00004">
    <property type="entry name" value="AAA"/>
    <property type="match status" value="1"/>
</dbReference>
<dbReference type="SMART" id="SM00382">
    <property type="entry name" value="AAA"/>
    <property type="match status" value="1"/>
</dbReference>
<dbReference type="GO" id="GO:0005524">
    <property type="term" value="F:ATP binding"/>
    <property type="evidence" value="ECO:0007669"/>
    <property type="project" value="UniProtKB-KW"/>
</dbReference>